<dbReference type="AlphaFoldDB" id="A0A8K0L2P1"/>
<keyword evidence="5" id="KW-1185">Reference proteome</keyword>
<dbReference type="InterPro" id="IPR051485">
    <property type="entry name" value="SR-CTD_assoc_factor"/>
</dbReference>
<dbReference type="PROSITE" id="PS51391">
    <property type="entry name" value="CID"/>
    <property type="match status" value="1"/>
</dbReference>
<dbReference type="InterPro" id="IPR035967">
    <property type="entry name" value="SWAP/Surp_sf"/>
</dbReference>
<evidence type="ECO:0000256" key="1">
    <source>
        <dbReference type="ARBA" id="ARBA00022884"/>
    </source>
</evidence>
<feature type="compositionally biased region" description="Basic and acidic residues" evidence="2">
    <location>
        <begin position="186"/>
        <end position="204"/>
    </location>
</feature>
<feature type="compositionally biased region" description="Basic and acidic residues" evidence="2">
    <location>
        <begin position="679"/>
        <end position="709"/>
    </location>
</feature>
<dbReference type="GO" id="GO:0006396">
    <property type="term" value="P:RNA processing"/>
    <property type="evidence" value="ECO:0007669"/>
    <property type="project" value="InterPro"/>
</dbReference>
<gene>
    <name evidence="4" type="ORF">KVT40_005501</name>
</gene>
<feature type="compositionally biased region" description="Basic and acidic residues" evidence="2">
    <location>
        <begin position="29"/>
        <end position="55"/>
    </location>
</feature>
<comment type="caution">
    <text evidence="4">The sequence shown here is derived from an EMBL/GenBank/DDBJ whole genome shotgun (WGS) entry which is preliminary data.</text>
</comment>
<evidence type="ECO:0000259" key="3">
    <source>
        <dbReference type="PROSITE" id="PS51391"/>
    </source>
</evidence>
<accession>A0A8K0L2P1</accession>
<proteinExistence type="predicted"/>
<keyword evidence="1" id="KW-0694">RNA-binding</keyword>
<reference evidence="4" key="1">
    <citation type="submission" date="2021-07" db="EMBL/GenBank/DDBJ databases">
        <title>Elsinoe batatas strain:CRI-CJ2 Genome sequencing and assembly.</title>
        <authorList>
            <person name="Huang L."/>
        </authorList>
    </citation>
    <scope>NUCLEOTIDE SEQUENCE</scope>
    <source>
        <strain evidence="4">CRI-CJ2</strain>
    </source>
</reference>
<dbReference type="Proteomes" id="UP000809789">
    <property type="component" value="Unassembled WGS sequence"/>
</dbReference>
<feature type="compositionally biased region" description="Low complexity" evidence="2">
    <location>
        <begin position="804"/>
        <end position="816"/>
    </location>
</feature>
<dbReference type="Pfam" id="PF01805">
    <property type="entry name" value="Surp"/>
    <property type="match status" value="1"/>
</dbReference>
<dbReference type="GO" id="GO:0003723">
    <property type="term" value="F:RNA binding"/>
    <property type="evidence" value="ECO:0007669"/>
    <property type="project" value="UniProtKB-KW"/>
</dbReference>
<feature type="region of interest" description="Disordered" evidence="2">
    <location>
        <begin position="747"/>
        <end position="852"/>
    </location>
</feature>
<dbReference type="PANTHER" id="PTHR23140">
    <property type="entry name" value="RNA PROCESSING PROTEIN LD23810P"/>
    <property type="match status" value="1"/>
</dbReference>
<dbReference type="EMBL" id="JAESVG020000006">
    <property type="protein sequence ID" value="KAG8626556.1"/>
    <property type="molecule type" value="Genomic_DNA"/>
</dbReference>
<evidence type="ECO:0000313" key="4">
    <source>
        <dbReference type="EMBL" id="KAG8626556.1"/>
    </source>
</evidence>
<dbReference type="PANTHER" id="PTHR23140:SF0">
    <property type="entry name" value="U2 SNRNP-ASSOCIATED SURP MOTIF-CONTAINING PROTEIN"/>
    <property type="match status" value="1"/>
</dbReference>
<feature type="compositionally biased region" description="Low complexity" evidence="2">
    <location>
        <begin position="769"/>
        <end position="788"/>
    </location>
</feature>
<dbReference type="InterPro" id="IPR000061">
    <property type="entry name" value="Surp"/>
</dbReference>
<dbReference type="InterPro" id="IPR008942">
    <property type="entry name" value="ENTH_VHS"/>
</dbReference>
<dbReference type="InterPro" id="IPR006569">
    <property type="entry name" value="CID_dom"/>
</dbReference>
<feature type="compositionally biased region" description="Basic and acidic residues" evidence="2">
    <location>
        <begin position="146"/>
        <end position="168"/>
    </location>
</feature>
<dbReference type="SUPFAM" id="SSF109905">
    <property type="entry name" value="Surp module (SWAP domain)"/>
    <property type="match status" value="1"/>
</dbReference>
<feature type="region of interest" description="Disordered" evidence="2">
    <location>
        <begin position="29"/>
        <end position="217"/>
    </location>
</feature>
<organism evidence="4 5">
    <name type="scientific">Elsinoe batatas</name>
    <dbReference type="NCBI Taxonomy" id="2601811"/>
    <lineage>
        <taxon>Eukaryota</taxon>
        <taxon>Fungi</taxon>
        <taxon>Dikarya</taxon>
        <taxon>Ascomycota</taxon>
        <taxon>Pezizomycotina</taxon>
        <taxon>Dothideomycetes</taxon>
        <taxon>Dothideomycetidae</taxon>
        <taxon>Myriangiales</taxon>
        <taxon>Elsinoaceae</taxon>
        <taxon>Elsinoe</taxon>
    </lineage>
</organism>
<dbReference type="GO" id="GO:0005634">
    <property type="term" value="C:nucleus"/>
    <property type="evidence" value="ECO:0007669"/>
    <property type="project" value="TreeGrafter"/>
</dbReference>
<feature type="region of interest" description="Disordered" evidence="2">
    <location>
        <begin position="679"/>
        <end position="728"/>
    </location>
</feature>
<evidence type="ECO:0000256" key="2">
    <source>
        <dbReference type="SAM" id="MobiDB-lite"/>
    </source>
</evidence>
<dbReference type="Gene3D" id="1.10.10.790">
    <property type="entry name" value="Surp module"/>
    <property type="match status" value="1"/>
</dbReference>
<feature type="region of interest" description="Disordered" evidence="2">
    <location>
        <begin position="322"/>
        <end position="343"/>
    </location>
</feature>
<feature type="compositionally biased region" description="Basic and acidic residues" evidence="2">
    <location>
        <begin position="752"/>
        <end position="762"/>
    </location>
</feature>
<protein>
    <recommendedName>
        <fullName evidence="3">CID domain-containing protein</fullName>
    </recommendedName>
</protein>
<dbReference type="OrthoDB" id="377209at2759"/>
<feature type="compositionally biased region" description="Basic and acidic residues" evidence="2">
    <location>
        <begin position="109"/>
        <end position="124"/>
    </location>
</feature>
<sequence length="852" mass="93442">MDGAEDIKSNDKFAGVADKLNAPKKLSQFEKARQEAEQKRQREAAEAAEALREFEDSFAADDDEDRRSSFGRPPAGPGGRLHSRANYEDESEDDLAAVVRGGQGGSRQSGRDSAHPSRWSREGPSRGQSARDLGEPSAPPSLKRKRELEELAARRKGGDDRGYPDSHRYSHGQRHITSQLGDSDDSSSRSRTERNRSPEDDPAVRRPTMLLQSLPRNTTEGDIRKILPNSLKVEDIKFLPQSADHSLAALVITHTSTPVSEINAIVSSLQNHYLGFGHYLNITRHVSTTSAAPVLDPSLSLHSKNPFGATAFQSADPLSFDSRSSLSRAPPPDSFGLSGGSRPGVRPNNLLQVTVTPPSDIKLLKLIHSTAEKLVLYGSTFEAVLMSRPSVQHDEKWAWLFDSSSKAGVYYRWLVWRWASSNSSNLKRDMGALGEERIFSSGPLWMPPEQQPKYQDVVEIEDLTGHADYVSSSEDEGEEDHGAKNAAGGKMLTLEEAGGDNTFDGSAKYLNPYRRAKLVWLLKRLPDNMAVLRAGDIARVTNFVVANAGNGAEEVVDLLLCNVEKPFCYTVKYEDDKDDEEDGKTDMSGGQLIGLYVISDVLLASATSGVRDAWKYRALFEAALKDRKIFEQLGRLERENGWGKMKGEQWKRKISVILELWYSANVFTSDSQKILKQRFHEPPLSKEEQDQKEAEDKKEREDRERERWRTAGQDSTTNDFEGPGTAIGGDKAAEAMKKIAVMKARLAAGKSGDGDTEMKDRSMTPQGETTAAPGRRARPTAADLIDAPAEPEPAPPKPAGFGGFSLSLGQGQSSQSKPAAPSVGMSFSMSTAPKLASKSSKGGNMFAESDEE</sequence>
<name>A0A8K0L2P1_9PEZI</name>
<feature type="domain" description="CID" evidence="3">
    <location>
        <begin position="510"/>
        <end position="683"/>
    </location>
</feature>
<dbReference type="Gene3D" id="1.25.40.90">
    <property type="match status" value="1"/>
</dbReference>
<feature type="compositionally biased region" description="Polar residues" evidence="2">
    <location>
        <begin position="825"/>
        <end position="842"/>
    </location>
</feature>
<evidence type="ECO:0000313" key="5">
    <source>
        <dbReference type="Proteomes" id="UP000809789"/>
    </source>
</evidence>